<gene>
    <name evidence="1" type="ORF">H9935_07435</name>
</gene>
<proteinExistence type="predicted"/>
<evidence type="ECO:0000313" key="1">
    <source>
        <dbReference type="EMBL" id="HJC10636.1"/>
    </source>
</evidence>
<reference evidence="1" key="2">
    <citation type="submission" date="2021-04" db="EMBL/GenBank/DDBJ databases">
        <authorList>
            <person name="Gilroy R."/>
        </authorList>
    </citation>
    <scope>NUCLEOTIDE SEQUENCE</scope>
    <source>
        <strain evidence="1">ChiSxjej6B18-287</strain>
    </source>
</reference>
<evidence type="ECO:0000313" key="2">
    <source>
        <dbReference type="Proteomes" id="UP000823893"/>
    </source>
</evidence>
<comment type="caution">
    <text evidence="1">The sequence shown here is derived from an EMBL/GenBank/DDBJ whole genome shotgun (WGS) entry which is preliminary data.</text>
</comment>
<organism evidence="1 2">
    <name type="scientific">Candidatus Blautia merdigallinarum</name>
    <dbReference type="NCBI Taxonomy" id="2838495"/>
    <lineage>
        <taxon>Bacteria</taxon>
        <taxon>Bacillati</taxon>
        <taxon>Bacillota</taxon>
        <taxon>Clostridia</taxon>
        <taxon>Lachnospirales</taxon>
        <taxon>Lachnospiraceae</taxon>
        <taxon>Blautia</taxon>
    </lineage>
</organism>
<sequence length="115" mass="13463">MGYFEDDILKMYENIPREAKKKDAEKNGNKETLNKPLNLSFSDELLKSFETIPRKEKVSREDTAIADIKELVQYLEKQVKGTLQETDKQKIRQKKEEYKKSLEILSGVLLKKPET</sequence>
<dbReference type="EMBL" id="DWWV01000095">
    <property type="protein sequence ID" value="HJC10636.1"/>
    <property type="molecule type" value="Genomic_DNA"/>
</dbReference>
<accession>A0A9D2SKQ6</accession>
<protein>
    <submittedName>
        <fullName evidence="1">Uncharacterized protein</fullName>
    </submittedName>
</protein>
<name>A0A9D2SKQ6_9FIRM</name>
<reference evidence="1" key="1">
    <citation type="journal article" date="2021" name="PeerJ">
        <title>Extensive microbial diversity within the chicken gut microbiome revealed by metagenomics and culture.</title>
        <authorList>
            <person name="Gilroy R."/>
            <person name="Ravi A."/>
            <person name="Getino M."/>
            <person name="Pursley I."/>
            <person name="Horton D.L."/>
            <person name="Alikhan N.F."/>
            <person name="Baker D."/>
            <person name="Gharbi K."/>
            <person name="Hall N."/>
            <person name="Watson M."/>
            <person name="Adriaenssens E.M."/>
            <person name="Foster-Nyarko E."/>
            <person name="Jarju S."/>
            <person name="Secka A."/>
            <person name="Antonio M."/>
            <person name="Oren A."/>
            <person name="Chaudhuri R.R."/>
            <person name="La Ragione R."/>
            <person name="Hildebrand F."/>
            <person name="Pallen M.J."/>
        </authorList>
    </citation>
    <scope>NUCLEOTIDE SEQUENCE</scope>
    <source>
        <strain evidence="1">ChiSxjej6B18-287</strain>
    </source>
</reference>
<dbReference type="AlphaFoldDB" id="A0A9D2SKQ6"/>
<dbReference type="Proteomes" id="UP000823893">
    <property type="component" value="Unassembled WGS sequence"/>
</dbReference>